<accession>A0A1P8WK92</accession>
<feature type="domain" description="Fibronectin type-III" evidence="5">
    <location>
        <begin position="2407"/>
        <end position="2497"/>
    </location>
</feature>
<dbReference type="InterPro" id="IPR003961">
    <property type="entry name" value="FN3_dom"/>
</dbReference>
<dbReference type="SUPFAM" id="SSF49265">
    <property type="entry name" value="Fibronectin type III"/>
    <property type="match status" value="1"/>
</dbReference>
<reference evidence="6 7" key="1">
    <citation type="journal article" date="2016" name="Front. Microbiol.">
        <title>Fuerstia marisgermanicae gen. nov., sp. nov., an Unusual Member of the Phylum Planctomycetes from the German Wadden Sea.</title>
        <authorList>
            <person name="Kohn T."/>
            <person name="Heuer A."/>
            <person name="Jogler M."/>
            <person name="Vollmers J."/>
            <person name="Boedeker C."/>
            <person name="Bunk B."/>
            <person name="Rast P."/>
            <person name="Borchert D."/>
            <person name="Glockner I."/>
            <person name="Freese H.M."/>
            <person name="Klenk H.P."/>
            <person name="Overmann J."/>
            <person name="Kaster A.K."/>
            <person name="Rohde M."/>
            <person name="Wiegand S."/>
            <person name="Jogler C."/>
        </authorList>
    </citation>
    <scope>NUCLEOTIDE SEQUENCE [LARGE SCALE GENOMIC DNA]</scope>
    <source>
        <strain evidence="6 7">NH11</strain>
    </source>
</reference>
<evidence type="ECO:0000256" key="4">
    <source>
        <dbReference type="SAM" id="MobiDB-lite"/>
    </source>
</evidence>
<evidence type="ECO:0000259" key="5">
    <source>
        <dbReference type="PROSITE" id="PS50853"/>
    </source>
</evidence>
<gene>
    <name evidence="6" type="primary">sdrD_1</name>
    <name evidence="6" type="ORF">Fuma_04090</name>
</gene>
<dbReference type="InterPro" id="IPR036116">
    <property type="entry name" value="FN3_sf"/>
</dbReference>
<dbReference type="Pfam" id="PF17210">
    <property type="entry name" value="SdrD_B"/>
    <property type="match status" value="3"/>
</dbReference>
<organism evidence="6 7">
    <name type="scientific">Fuerstiella marisgermanici</name>
    <dbReference type="NCBI Taxonomy" id="1891926"/>
    <lineage>
        <taxon>Bacteria</taxon>
        <taxon>Pseudomonadati</taxon>
        <taxon>Planctomycetota</taxon>
        <taxon>Planctomycetia</taxon>
        <taxon>Planctomycetales</taxon>
        <taxon>Planctomycetaceae</taxon>
        <taxon>Fuerstiella</taxon>
    </lineage>
</organism>
<dbReference type="KEGG" id="fmr:Fuma_04090"/>
<evidence type="ECO:0000256" key="1">
    <source>
        <dbReference type="ARBA" id="ARBA00004613"/>
    </source>
</evidence>
<sequence length="2851" mass="293546">MNTKLWLTTWKNSLLRSRGRNSSRRHKAVQRQTVEVLERKSLLTGVDCFGQIDGVTYHDLAGDGVIDASDPRLSFAADGVQVHLFDAGLNGVFDSAGTGGVAAGDDVFVATAQPDVNGEYSFADLPAGTYFVEQPTPVGFIQQAGETVSDPIVITALDASGTAGGILIDDFTQPGAPDPAQIVVASPSGTNPEADATGGLGVLGTERDLYAQVTSANGGLTLSANNFGSELLEFSASATATGTGIVTWDGADGDANAVDVDGLNAAGLDLTNGGTTTGFRFDYGGDKAGQTMTLTVYETDGTSVSEAFVIPDTTGNPLAEVYSPFTDFAGFDFTDVGAIEMRIDSTVVAFQLQLSYLRTVGPTITNANFGNALPMTLGGTVFDDTNNSGTFQPPPETGIDTVAVTVFEDLDGNGTFAPLATGTTSGGGDYAFTNLYPGDYYVQVDAANFGGGGILENLSSSTGNGVAPDPDINQDDNDDNGDHIGGVTTAAIVTQPVTLVNNGEPIDDGDADNNTNFSLDFGVFGTVDVEVVKTDNANLITAGSGTGNLIYTITAFNNGPLDATGVSVTDALLTNLPTGWTIESVTPSAGTSYDANSGVWTIGDLANRVDASDDETLTVTITVGPSAVATTTTNTATVSAVNKNDSNLTNNTDDEDTTVVREVDVEVVKTDNANVITAGSGTGNLIYTVTAFNNGPSAASGVAVTDALLTNLPVGWTIDSVVPSTGTSYDANSGVWTIGDLDDRVDANDDAILTVTITVGPSALATTTTNTATVSAVNETDSDPNNNTDDEDTTVIRDVDVEVVKTDNANLITAGSGAGNLVYTVTAFNNGPSDASGVAITDALLTNLPVGWTIDSVTPSAGTSYDQNTGVWTIGNLSNRIDANDDETLTVTITVGPSALATTTTNTATVSAVNETDSDPNNNSDDEDTTVIREVDIEVVKTDNQDPITAGSGPGNLVYTITAFNNGPSDASGVAVTDALLTNLPVGWTIDSVAPSAGTTYDQNSGVWTIGNLADRVDANNDATLVVTITVGTTATNGTTTNTATISAVNETDSNPNNNSFSEDTSVGRVVDVEVVKTDNANIITAGSGPGNLVYTVTAFNNGPSDATGVTVTDALLTNLPVGWTIDSVVPAAGTTYDANSGVWTIGDLDNRVDANDDAVLTVTITVGPSALATTTTNTATVSAVNETDSDPNNNTDDEDTTVIRDVDVEVVKTDNANVITAGCGAGNLVYTVTAFNNGPSDATGVTVTDALLTNLPVGWTIDSVTPSAGTTYDQNSGVWTIGNLSNRIDANDDETLTVTITVGPSALATTTTNTATVSAINEIDSDPNNNTDDEDTTVIREVDIEVIKSDNEDPITAGSGPGNLVYTVTAFNNGPSDATGVAVTDAFLTNLPVGWTLVSAVGSAGTSYDSNSGVWTIGALANRVDANDDATLTVTITVDTTAAGGTTTNTATVSAVNETDSNPNNNSFSEDTTVGRFVDVQVVKSDNADLITAGSGPGNLVYTVTASNNGPSDATGVAVTDALLTNLPVGWTIDTVTPSAGTTYDANSGIWTIGDLANRVDANDDRTLTVTITVGPSALATTTTNTATVSAVNETDSDPNNNTDDEDTTVIRDVDVEVVKTDNANLITAGSGPGNLVYTVTAFNNGPSHASGVTVTDALLTNLPVGWTIDSVTPSAGTTYDQNTGVWTIGDLANRVDANDDETLTVTITVGASALATTTTNTATVSAVNETDSDPNNNTDDEDTTVIREVDIQVIKSDNEDPITAGDGTGNLVYTISARNNGPSDASGVALTDALLTNLPTGWTLVSAVPSTGTAYDQNTGIWTIGSLANRVDANDDAILTVTITVGATAVEATTINTATVTAVNETDTDPNNNSFSENTTVSRLVDVEVLKSDSNDPVTAGTGDGNLTYTITAQNNGPSQATGVEVADAFLANLPTGITINSVQAPAGTSFNNATGVWTIGSLSNDQPRDLTVSLTVGSAAAAGTITNVANVTAVNETDGVPANNSATEPTTIVRDVDLVINKTDSVDPVRSPGQIEYVIRVDNNGPSDASNVTVTDTLSSLVDYVSGASSQGATVENGGVVTSTLGSIAAGQFATVTIVVNVDLPMGGVINNVAAVTSTEPDRTPGNNSEDENTTVSPGLASISGVVYQDLNDNGVQDAGEPPIAGTLINLFGEDNNGNTVVRTTRTDANGAYLFGDLLAGQYSLFEVQPGVYLDGTDTSGTGATATLLDDAFVDLNLAAGANAVAFNFGEGRLDESKRNFLASNQPIDQLLFRQQPVTGTASLSGTVALDNNTNGVFDAGDTGLAGATVSLAGTDSAGNTVLITRTTDGSGNYAFRDLAAGTYSIIESQPPGFFDGTEQPGSLMSDSVVDDVFAAIALPDGGTGTGFNFLELTEQNVVTGNQQPVLAALSVQTTSRPVLSWAPVDDAASYEVWLDQVTDDVGLVYHETAATGTSLQVPVDLNLGVHRMWVRSIDASGQKGEWSEPVTFTASPTPVLLSPIVSSIDTRPTFTWTSVGGAESYDLAIYDTAGNLIMEASDLTSTSYASRQTFSEGNYRAWVRAKNSELTGEWSDGGEFGVTGAPLALKPVAASVLAAPLLEWSDTGAHEYEVWINDVTGSPQVVAVETVQGTSFLLPETLPEGTYRYWVRAADADGNATRWSTPQTFEVASTTTLLTPGATADSDRPTFSWTPVAGATHYDVWVSDSSGLFLREQNVTGTSHSFTTSFATGNYRVWVQPVGVNGRGSWSTATKFTVGSLDAPTLTTPSGTTTDRTPTFAWSAVAGASRYELWVNHVGVTNRVIHEESLTSTSFTPTSNLAEGTHRFWVRAISANGVPGKWSSAVQVNIA</sequence>
<evidence type="ECO:0000256" key="3">
    <source>
        <dbReference type="ARBA" id="ARBA00022729"/>
    </source>
</evidence>
<keyword evidence="3" id="KW-0732">Signal</keyword>
<dbReference type="PROSITE" id="PS50853">
    <property type="entry name" value="FN3"/>
    <property type="match status" value="2"/>
</dbReference>
<dbReference type="PANTHER" id="PTHR34819">
    <property type="entry name" value="LARGE CYSTEINE-RICH PERIPLASMIC PROTEIN OMCB"/>
    <property type="match status" value="1"/>
</dbReference>
<dbReference type="SMART" id="SM00710">
    <property type="entry name" value="PbH1"/>
    <property type="match status" value="11"/>
</dbReference>
<dbReference type="InterPro" id="IPR001434">
    <property type="entry name" value="OmcB-like_DUF11"/>
</dbReference>
<dbReference type="InterPro" id="IPR033764">
    <property type="entry name" value="Sdr_B"/>
</dbReference>
<dbReference type="Pfam" id="PF01345">
    <property type="entry name" value="DUF11"/>
    <property type="match status" value="12"/>
</dbReference>
<keyword evidence="7" id="KW-1185">Reference proteome</keyword>
<keyword evidence="2" id="KW-0964">Secreted</keyword>
<feature type="domain" description="Fibronectin type-III" evidence="5">
    <location>
        <begin position="2585"/>
        <end position="2674"/>
    </location>
</feature>
<dbReference type="InterPro" id="IPR047589">
    <property type="entry name" value="DUF11_rpt"/>
</dbReference>
<dbReference type="GO" id="GO:0005576">
    <property type="term" value="C:extracellular region"/>
    <property type="evidence" value="ECO:0007669"/>
    <property type="project" value="UniProtKB-SubCell"/>
</dbReference>
<evidence type="ECO:0000313" key="6">
    <source>
        <dbReference type="EMBL" id="APZ94458.1"/>
    </source>
</evidence>
<dbReference type="STRING" id="1891926.Fuma_04090"/>
<proteinExistence type="predicted"/>
<dbReference type="NCBIfam" id="TIGR01451">
    <property type="entry name" value="B_ant_repeat"/>
    <property type="match status" value="10"/>
</dbReference>
<dbReference type="SUPFAM" id="SSF117074">
    <property type="entry name" value="Hypothetical protein PA1324"/>
    <property type="match status" value="4"/>
</dbReference>
<evidence type="ECO:0000256" key="2">
    <source>
        <dbReference type="ARBA" id="ARBA00022525"/>
    </source>
</evidence>
<protein>
    <submittedName>
        <fullName evidence="6">Serine-aspartate repeat-containing protein D</fullName>
    </submittedName>
</protein>
<dbReference type="RefSeq" id="WP_077025759.1">
    <property type="nucleotide sequence ID" value="NZ_CP017641.1"/>
</dbReference>
<dbReference type="Gene3D" id="2.60.40.1170">
    <property type="entry name" value="Mu homology domain, subdomain B"/>
    <property type="match status" value="1"/>
</dbReference>
<dbReference type="InterPro" id="IPR013783">
    <property type="entry name" value="Ig-like_fold"/>
</dbReference>
<name>A0A1P8WK92_9PLAN</name>
<dbReference type="InterPro" id="IPR006626">
    <property type="entry name" value="PbH1"/>
</dbReference>
<dbReference type="OrthoDB" id="1758300at2"/>
<dbReference type="PANTHER" id="PTHR34819:SF3">
    <property type="entry name" value="CELL SURFACE PROTEIN"/>
    <property type="match status" value="1"/>
</dbReference>
<evidence type="ECO:0000313" key="7">
    <source>
        <dbReference type="Proteomes" id="UP000187735"/>
    </source>
</evidence>
<dbReference type="InterPro" id="IPR051172">
    <property type="entry name" value="Chlamydia_OmcB"/>
</dbReference>
<comment type="subcellular location">
    <subcellularLocation>
        <location evidence="1">Secreted</location>
    </subcellularLocation>
</comment>
<feature type="region of interest" description="Disordered" evidence="4">
    <location>
        <begin position="2120"/>
        <end position="2141"/>
    </location>
</feature>
<dbReference type="Proteomes" id="UP000187735">
    <property type="component" value="Chromosome"/>
</dbReference>
<dbReference type="Gene3D" id="2.60.40.10">
    <property type="entry name" value="Immunoglobulins"/>
    <property type="match status" value="9"/>
</dbReference>
<dbReference type="EMBL" id="CP017641">
    <property type="protein sequence ID" value="APZ94458.1"/>
    <property type="molecule type" value="Genomic_DNA"/>
</dbReference>